<dbReference type="OrthoDB" id="9799036at2"/>
<dbReference type="AlphaFoldDB" id="A0A0U2WCJ7"/>
<sequence>MVHLTEIRTRYCESDALGHINNVSYFIYFEQARVDFMLDTGMVLPSGKFPFLVASLHCEYKKQIYIHQTLTIHTYVMEIGRSSFKLGHEIHDKDSNELLAVGEAVLVSYDLIVQQTTRLTDELRLKLENYVRIKN</sequence>
<dbReference type="InterPro" id="IPR050563">
    <property type="entry name" value="4-hydroxybenzoyl-CoA_TE"/>
</dbReference>
<name>A0A0U2WCJ7_9BACL</name>
<dbReference type="Pfam" id="PF13279">
    <property type="entry name" value="4HBT_2"/>
    <property type="match status" value="1"/>
</dbReference>
<dbReference type="EMBL" id="CP013652">
    <property type="protein sequence ID" value="ALS23082.1"/>
    <property type="molecule type" value="Genomic_DNA"/>
</dbReference>
<dbReference type="Gene3D" id="3.10.129.10">
    <property type="entry name" value="Hotdog Thioesterase"/>
    <property type="match status" value="1"/>
</dbReference>
<evidence type="ECO:0000313" key="1">
    <source>
        <dbReference type="EMBL" id="ALS23082.1"/>
    </source>
</evidence>
<dbReference type="PANTHER" id="PTHR31793:SF24">
    <property type="entry name" value="LONG-CHAIN ACYL-COA THIOESTERASE FADM"/>
    <property type="match status" value="1"/>
</dbReference>
<dbReference type="PANTHER" id="PTHR31793">
    <property type="entry name" value="4-HYDROXYBENZOYL-COA THIOESTERASE FAMILY MEMBER"/>
    <property type="match status" value="1"/>
</dbReference>
<proteinExistence type="predicted"/>
<dbReference type="RefSeq" id="WP_054818801.1">
    <property type="nucleotide sequence ID" value="NZ_CP013652.1"/>
</dbReference>
<evidence type="ECO:0000313" key="2">
    <source>
        <dbReference type="Proteomes" id="UP000061660"/>
    </source>
</evidence>
<reference evidence="2" key="1">
    <citation type="submission" date="2015-12" db="EMBL/GenBank/DDBJ databases">
        <title>Complete genome sequences of two moderately thermophilic Paenibacillus species.</title>
        <authorList>
            <person name="Butler R.III."/>
            <person name="Wang J."/>
            <person name="Stark B.C."/>
            <person name="Pombert J.-F."/>
        </authorList>
    </citation>
    <scope>NUCLEOTIDE SEQUENCE [LARGE SCALE GENOMIC DNA]</scope>
    <source>
        <strain evidence="2">32O-Y</strain>
    </source>
</reference>
<dbReference type="PATRIC" id="fig|162209.4.peg.2883"/>
<gene>
    <name evidence="1" type="ORF">IJ22_27090</name>
</gene>
<dbReference type="KEGG" id="pnp:IJ22_27090"/>
<keyword evidence="2" id="KW-1185">Reference proteome</keyword>
<organism evidence="1 2">
    <name type="scientific">Paenibacillus naphthalenovorans</name>
    <dbReference type="NCBI Taxonomy" id="162209"/>
    <lineage>
        <taxon>Bacteria</taxon>
        <taxon>Bacillati</taxon>
        <taxon>Bacillota</taxon>
        <taxon>Bacilli</taxon>
        <taxon>Bacillales</taxon>
        <taxon>Paenibacillaceae</taxon>
        <taxon>Paenibacillus</taxon>
    </lineage>
</organism>
<dbReference type="STRING" id="162209.IJ22_27090"/>
<dbReference type="SUPFAM" id="SSF54637">
    <property type="entry name" value="Thioesterase/thiol ester dehydrase-isomerase"/>
    <property type="match status" value="1"/>
</dbReference>
<dbReference type="CDD" id="cd00586">
    <property type="entry name" value="4HBT"/>
    <property type="match status" value="1"/>
</dbReference>
<dbReference type="Proteomes" id="UP000061660">
    <property type="component" value="Chromosome"/>
</dbReference>
<accession>A0A0U2WCJ7</accession>
<dbReference type="InterPro" id="IPR029069">
    <property type="entry name" value="HotDog_dom_sf"/>
</dbReference>
<reference evidence="1 2" key="2">
    <citation type="journal article" date="2016" name="Genome Announc.">
        <title>Complete Genome Sequences of Two Interactive Moderate Thermophiles, Paenibacillus napthalenovorans 32O-Y and Paenibacillus sp. 32O-W.</title>
        <authorList>
            <person name="Butler R.R.III."/>
            <person name="Wang J."/>
            <person name="Stark B.C."/>
            <person name="Pombert J.F."/>
        </authorList>
    </citation>
    <scope>NUCLEOTIDE SEQUENCE [LARGE SCALE GENOMIC DNA]</scope>
    <source>
        <strain evidence="1 2">32O-Y</strain>
    </source>
</reference>
<dbReference type="GO" id="GO:0047617">
    <property type="term" value="F:fatty acyl-CoA hydrolase activity"/>
    <property type="evidence" value="ECO:0007669"/>
    <property type="project" value="TreeGrafter"/>
</dbReference>
<protein>
    <submittedName>
        <fullName evidence="1">HotDog domain-containing protein</fullName>
    </submittedName>
</protein>